<dbReference type="CDD" id="cd00448">
    <property type="entry name" value="YjgF_YER057c_UK114_family"/>
    <property type="match status" value="1"/>
</dbReference>
<reference evidence="2 3" key="1">
    <citation type="submission" date="2018-07" db="EMBL/GenBank/DDBJ databases">
        <title>Genomic Encyclopedia of Type Strains, Phase IV (KMG-IV): sequencing the most valuable type-strain genomes for metagenomic binning, comparative biology and taxonomic classification.</title>
        <authorList>
            <person name="Goeker M."/>
        </authorList>
    </citation>
    <scope>NUCLEOTIDE SEQUENCE [LARGE SCALE GENOMIC DNA]</scope>
    <source>
        <strain evidence="2 3">DSM 14364</strain>
    </source>
</reference>
<evidence type="ECO:0000313" key="2">
    <source>
        <dbReference type="EMBL" id="RDI62619.1"/>
    </source>
</evidence>
<dbReference type="GO" id="GO:0019239">
    <property type="term" value="F:deaminase activity"/>
    <property type="evidence" value="ECO:0007669"/>
    <property type="project" value="TreeGrafter"/>
</dbReference>
<dbReference type="SUPFAM" id="SSF55298">
    <property type="entry name" value="YjgF-like"/>
    <property type="match status" value="1"/>
</dbReference>
<comment type="similarity">
    <text evidence="1">Belongs to the RutC family.</text>
</comment>
<dbReference type="InterPro" id="IPR006175">
    <property type="entry name" value="YjgF/YER057c/UK114"/>
</dbReference>
<name>A0A370HVS9_9HYPH</name>
<dbReference type="Gene3D" id="3.30.1330.40">
    <property type="entry name" value="RutC-like"/>
    <property type="match status" value="1"/>
</dbReference>
<dbReference type="PANTHER" id="PTHR11803:SF58">
    <property type="entry name" value="PROTEIN HMF1-RELATED"/>
    <property type="match status" value="1"/>
</dbReference>
<proteinExistence type="inferred from homology"/>
<keyword evidence="3" id="KW-1185">Reference proteome</keyword>
<dbReference type="InterPro" id="IPR035959">
    <property type="entry name" value="RutC-like_sf"/>
</dbReference>
<dbReference type="EMBL" id="QQBB01000001">
    <property type="protein sequence ID" value="RDI62619.1"/>
    <property type="molecule type" value="Genomic_DNA"/>
</dbReference>
<accession>A0A370HVS9</accession>
<dbReference type="AlphaFoldDB" id="A0A370HVS9"/>
<evidence type="ECO:0000313" key="3">
    <source>
        <dbReference type="Proteomes" id="UP000254925"/>
    </source>
</evidence>
<comment type="caution">
    <text evidence="2">The sequence shown here is derived from an EMBL/GenBank/DDBJ whole genome shotgun (WGS) entry which is preliminary data.</text>
</comment>
<dbReference type="PANTHER" id="PTHR11803">
    <property type="entry name" value="2-IMINOBUTANOATE/2-IMINOPROPANOATE DEAMINASE RIDA"/>
    <property type="match status" value="1"/>
</dbReference>
<dbReference type="InterPro" id="IPR032710">
    <property type="entry name" value="NTF2-like_dom_sf"/>
</dbReference>
<dbReference type="Gene3D" id="3.10.450.50">
    <property type="match status" value="1"/>
</dbReference>
<dbReference type="Pfam" id="PF01042">
    <property type="entry name" value="Ribonuc_L-PSP"/>
    <property type="match status" value="1"/>
</dbReference>
<dbReference type="Proteomes" id="UP000254925">
    <property type="component" value="Unassembled WGS sequence"/>
</dbReference>
<sequence>MPDTNPFPSADEARHAIWEMLVRRDIEAFVAGDWDAHFRDFAPDIFFGIDARFSDNPDSWRVTYADIARYRESWLAGSKELKGRIEDADLRRAIFALTNLRDIEIMGDFALARKKFDGTIPLNDGGTVTLRWQTQYFCRRVEGRWRIAGFLGYLPNPMGSSTPQAPAKYAPPATQAPGNGPYSPVLEVTPGKIVVISGQAAVGPDGRTIGSDIRTQARVTIENCAAQLRNAGCSLADVFKVNVYMTDLNDWPAFNEVYAEMMPQPLPVRTAVETKLLRDFVVEIELWAVKP</sequence>
<organism evidence="2 3">
    <name type="scientific">Microvirga subterranea</name>
    <dbReference type="NCBI Taxonomy" id="186651"/>
    <lineage>
        <taxon>Bacteria</taxon>
        <taxon>Pseudomonadati</taxon>
        <taxon>Pseudomonadota</taxon>
        <taxon>Alphaproteobacteria</taxon>
        <taxon>Hyphomicrobiales</taxon>
        <taxon>Methylobacteriaceae</taxon>
        <taxon>Microvirga</taxon>
    </lineage>
</organism>
<evidence type="ECO:0000256" key="1">
    <source>
        <dbReference type="ARBA" id="ARBA00010552"/>
    </source>
</evidence>
<protein>
    <submittedName>
        <fullName evidence="2">Enamine deaminase RidA (YjgF/YER057c/UK114 family)</fullName>
    </submittedName>
</protein>
<dbReference type="SUPFAM" id="SSF54427">
    <property type="entry name" value="NTF2-like"/>
    <property type="match status" value="1"/>
</dbReference>
<gene>
    <name evidence="2" type="ORF">DES45_101890</name>
</gene>
<dbReference type="OrthoDB" id="5817554at2"/>
<dbReference type="GO" id="GO:0005829">
    <property type="term" value="C:cytosol"/>
    <property type="evidence" value="ECO:0007669"/>
    <property type="project" value="TreeGrafter"/>
</dbReference>